<proteinExistence type="predicted"/>
<dbReference type="PANTHER" id="PTHR30249:SF0">
    <property type="entry name" value="PLASTIDAL GLYCOLATE_GLYCERATE TRANSLOCATOR 1, CHLOROPLASTIC"/>
    <property type="match status" value="1"/>
</dbReference>
<name>A0ABY5SEQ0_9BACL</name>
<accession>A0ABY5SEQ0</accession>
<dbReference type="RefSeq" id="WP_258388505.1">
    <property type="nucleotide sequence ID" value="NZ_CP091430.1"/>
</dbReference>
<evidence type="ECO:0000256" key="4">
    <source>
        <dbReference type="ARBA" id="ARBA00023136"/>
    </source>
</evidence>
<organism evidence="6 7">
    <name type="scientific">Paenibacillus spongiae</name>
    <dbReference type="NCBI Taxonomy" id="2909671"/>
    <lineage>
        <taxon>Bacteria</taxon>
        <taxon>Bacillati</taxon>
        <taxon>Bacillota</taxon>
        <taxon>Bacilli</taxon>
        <taxon>Bacillales</taxon>
        <taxon>Paenibacillaceae</taxon>
        <taxon>Paenibacillus</taxon>
    </lineage>
</organism>
<evidence type="ECO:0000313" key="7">
    <source>
        <dbReference type="Proteomes" id="UP001057877"/>
    </source>
</evidence>
<feature type="transmembrane region" description="Helical" evidence="5">
    <location>
        <begin position="37"/>
        <end position="55"/>
    </location>
</feature>
<feature type="transmembrane region" description="Helical" evidence="5">
    <location>
        <begin position="61"/>
        <end position="82"/>
    </location>
</feature>
<evidence type="ECO:0000256" key="5">
    <source>
        <dbReference type="SAM" id="Phobius"/>
    </source>
</evidence>
<dbReference type="EMBL" id="CP091430">
    <property type="protein sequence ID" value="UVI32451.1"/>
    <property type="molecule type" value="Genomic_DNA"/>
</dbReference>
<evidence type="ECO:0000313" key="6">
    <source>
        <dbReference type="EMBL" id="UVI32451.1"/>
    </source>
</evidence>
<evidence type="ECO:0000256" key="3">
    <source>
        <dbReference type="ARBA" id="ARBA00022989"/>
    </source>
</evidence>
<keyword evidence="3 5" id="KW-1133">Transmembrane helix</keyword>
<dbReference type="PANTHER" id="PTHR30249">
    <property type="entry name" value="PUTATIVE SEROTONIN TRANSPORTER"/>
    <property type="match status" value="1"/>
</dbReference>
<evidence type="ECO:0000256" key="1">
    <source>
        <dbReference type="ARBA" id="ARBA00004141"/>
    </source>
</evidence>
<dbReference type="InterPro" id="IPR007300">
    <property type="entry name" value="CidB/LrgB"/>
</dbReference>
<protein>
    <submittedName>
        <fullName evidence="6">LrgB family protein</fullName>
    </submittedName>
</protein>
<dbReference type="Pfam" id="PF04172">
    <property type="entry name" value="LrgB"/>
    <property type="match status" value="1"/>
</dbReference>
<feature type="transmembrane region" description="Helical" evidence="5">
    <location>
        <begin position="94"/>
        <end position="117"/>
    </location>
</feature>
<reference evidence="6" key="1">
    <citation type="submission" date="2022-01" db="EMBL/GenBank/DDBJ databases">
        <title>Paenibacillus spongiae sp. nov., isolated from marine sponge.</title>
        <authorList>
            <person name="Li Z."/>
            <person name="Zhang M."/>
        </authorList>
    </citation>
    <scope>NUCLEOTIDE SEQUENCE</scope>
    <source>
        <strain evidence="6">PHS-Z3</strain>
    </source>
</reference>
<keyword evidence="4 5" id="KW-0472">Membrane</keyword>
<dbReference type="Proteomes" id="UP001057877">
    <property type="component" value="Chromosome"/>
</dbReference>
<feature type="transmembrane region" description="Helical" evidence="5">
    <location>
        <begin position="149"/>
        <end position="169"/>
    </location>
</feature>
<keyword evidence="2 5" id="KW-0812">Transmembrane</keyword>
<feature type="transmembrane region" description="Helical" evidence="5">
    <location>
        <begin position="6"/>
        <end position="25"/>
    </location>
</feature>
<comment type="subcellular location">
    <subcellularLocation>
        <location evidence="1">Membrane</location>
        <topology evidence="1">Multi-pass membrane protein</topology>
    </subcellularLocation>
</comment>
<sequence length="230" mass="23651">MSSSTLFSNPLFGTTVTVLAYALSVKLHAKVRWLHPLLSAPLLVYLVLLAGSIDYEAYNAGGSIVTFFLGPATVALAVPLYKQAMRLRPMLRKLLAGALIGSVLGIAINALCVIAMGGSKALLLAVLPKSVTAPVAADLANWLGGSPELAAALTVLTGLIGSIAGPPLLRLARVDDYVASSIAIGASSHGIGSAKLLADSEEKGGISSFSMAACAIFTPLLLVPVNWFIL</sequence>
<gene>
    <name evidence="6" type="ORF">L1F29_11775</name>
</gene>
<evidence type="ECO:0000256" key="2">
    <source>
        <dbReference type="ARBA" id="ARBA00022692"/>
    </source>
</evidence>
<feature type="transmembrane region" description="Helical" evidence="5">
    <location>
        <begin position="209"/>
        <end position="229"/>
    </location>
</feature>
<feature type="transmembrane region" description="Helical" evidence="5">
    <location>
        <begin position="176"/>
        <end position="197"/>
    </location>
</feature>
<keyword evidence="7" id="KW-1185">Reference proteome</keyword>